<dbReference type="KEGG" id="aacx:DEACI_1567"/>
<dbReference type="Pfam" id="PF01208">
    <property type="entry name" value="URO-D"/>
    <property type="match status" value="1"/>
</dbReference>
<dbReference type="PANTHER" id="PTHR47099">
    <property type="entry name" value="METHYLCOBAMIDE:COM METHYLTRANSFERASE MTBA"/>
    <property type="match status" value="1"/>
</dbReference>
<evidence type="ECO:0000313" key="3">
    <source>
        <dbReference type="EMBL" id="CEJ08929.1"/>
    </source>
</evidence>
<evidence type="ECO:0000313" key="4">
    <source>
        <dbReference type="Proteomes" id="UP001071230"/>
    </source>
</evidence>
<dbReference type="PANTHER" id="PTHR47099:SF1">
    <property type="entry name" value="METHYLCOBAMIDE:COM METHYLTRANSFERASE MTBA"/>
    <property type="match status" value="1"/>
</dbReference>
<reference evidence="2" key="2">
    <citation type="submission" date="2020-01" db="EMBL/GenBank/DDBJ databases">
        <authorList>
            <person name="Hornung B."/>
        </authorList>
    </citation>
    <scope>NUCLEOTIDE SEQUENCE</scope>
    <source>
        <strain evidence="2">PacBioINE</strain>
    </source>
</reference>
<name>A0A8S0WN06_9FIRM</name>
<feature type="domain" description="Uroporphyrinogen decarboxylase (URO-D)" evidence="1">
    <location>
        <begin position="97"/>
        <end position="368"/>
    </location>
</feature>
<gene>
    <name evidence="2" type="ORF">DEACI_1567</name>
    <name evidence="3" type="ORF">DEACI_3411</name>
</gene>
<sequence>MNSRERVLAAINHKEPDRVPLYFGGTSSFMTDEAYFQLKDYLGITGDVEAYREGHTGNYFDQRILEALDADVRFVHMKKAAATPVRRIDENTVLCDWGVPIRKIDGYGVRVDPPLAHATKSDIACHPWPDPYDPGRTAGLALAARTLREQTDKAVVARSPQSASFLEYGAWLRGMEQFLMDLLLDRGFAEALLDKILDLQIGFYDALLTEVGRYVDIVETAEDYGTQNGLLISPQLFRDIIKPRRKAINDFIRKKAPGAKILHHSCGAIEPIITDLVEVGVDILNPVQPLPNMNPSEIKKKYGDKVVLCGGVDMQNTGLQDPYLLEQEVVLRIEQLASGGGYLFAPSNHIQPDLPTRSVVALFALAKKHGVYGRNEA</sequence>
<dbReference type="GO" id="GO:0004853">
    <property type="term" value="F:uroporphyrinogen decarboxylase activity"/>
    <property type="evidence" value="ECO:0007669"/>
    <property type="project" value="UniProtKB-EC"/>
</dbReference>
<dbReference type="GO" id="GO:0006779">
    <property type="term" value="P:porphyrin-containing compound biosynthetic process"/>
    <property type="evidence" value="ECO:0007669"/>
    <property type="project" value="InterPro"/>
</dbReference>
<protein>
    <submittedName>
        <fullName evidence="2">Uroporphyrinogen decarboxylase</fullName>
        <ecNumber evidence="2 3">4.1.1.37</ecNumber>
    </submittedName>
    <submittedName>
        <fullName evidence="3">Uroporphyrinogen-III decarboxylase-like protein</fullName>
    </submittedName>
</protein>
<dbReference type="SUPFAM" id="SSF51726">
    <property type="entry name" value="UROD/MetE-like"/>
    <property type="match status" value="1"/>
</dbReference>
<evidence type="ECO:0000259" key="1">
    <source>
        <dbReference type="Pfam" id="PF01208"/>
    </source>
</evidence>
<dbReference type="EMBL" id="CDGJ01000104">
    <property type="protein sequence ID" value="CEJ08929.1"/>
    <property type="molecule type" value="Genomic_DNA"/>
</dbReference>
<dbReference type="RefSeq" id="WP_240984504.1">
    <property type="nucleotide sequence ID" value="NZ_CDGJ01000104.1"/>
</dbReference>
<dbReference type="InterPro" id="IPR052024">
    <property type="entry name" value="Methanogen_methyltrans"/>
</dbReference>
<keyword evidence="4" id="KW-1185">Reference proteome</keyword>
<keyword evidence="2" id="KW-0456">Lyase</keyword>
<reference evidence="3" key="1">
    <citation type="submission" date="2014-11" db="EMBL/GenBank/DDBJ databases">
        <authorList>
            <person name="Hornung B.V."/>
        </authorList>
    </citation>
    <scope>NUCLEOTIDE SEQUENCE</scope>
    <source>
        <strain evidence="3">INE</strain>
    </source>
</reference>
<dbReference type="AlphaFoldDB" id="A0A8S0WN06"/>
<dbReference type="InterPro" id="IPR000257">
    <property type="entry name" value="Uroporphyrinogen_deCOase"/>
</dbReference>
<evidence type="ECO:0000313" key="2">
    <source>
        <dbReference type="EMBL" id="CAA7600914.1"/>
    </source>
</evidence>
<proteinExistence type="predicted"/>
<dbReference type="Proteomes" id="UP000836597">
    <property type="component" value="Chromosome"/>
</dbReference>
<accession>A0A8S0WN06</accession>
<dbReference type="Proteomes" id="UP001071230">
    <property type="component" value="Unassembled WGS sequence"/>
</dbReference>
<dbReference type="Gene3D" id="3.20.20.210">
    <property type="match status" value="1"/>
</dbReference>
<dbReference type="EMBL" id="LR746496">
    <property type="protein sequence ID" value="CAA7600914.1"/>
    <property type="molecule type" value="Genomic_DNA"/>
</dbReference>
<dbReference type="EC" id="4.1.1.37" evidence="2 3"/>
<organism evidence="2">
    <name type="scientific">Acididesulfobacillus acetoxydans</name>
    <dbReference type="NCBI Taxonomy" id="1561005"/>
    <lineage>
        <taxon>Bacteria</taxon>
        <taxon>Bacillati</taxon>
        <taxon>Bacillota</taxon>
        <taxon>Clostridia</taxon>
        <taxon>Eubacteriales</taxon>
        <taxon>Peptococcaceae</taxon>
        <taxon>Acididesulfobacillus</taxon>
    </lineage>
</organism>
<dbReference type="InterPro" id="IPR038071">
    <property type="entry name" value="UROD/MetE-like_sf"/>
</dbReference>